<accession>A0A6J7K6T3</accession>
<dbReference type="PROSITE" id="PS51257">
    <property type="entry name" value="PROKAR_LIPOPROTEIN"/>
    <property type="match status" value="1"/>
</dbReference>
<sequence>MTQSPRKLAPIALLLSAALFITGCSGSSKKNVLPDPKKAFCDKGKEYEALITSGKKVSVDEQLAIVREINANAPKDIAADTQVFLSALERVSNGDKRVVDDAQVREAIVNVNRRFAQGCGLFDRKSAI</sequence>
<organism evidence="1">
    <name type="scientific">freshwater metagenome</name>
    <dbReference type="NCBI Taxonomy" id="449393"/>
    <lineage>
        <taxon>unclassified sequences</taxon>
        <taxon>metagenomes</taxon>
        <taxon>ecological metagenomes</taxon>
    </lineage>
</organism>
<reference evidence="1" key="1">
    <citation type="submission" date="2020-05" db="EMBL/GenBank/DDBJ databases">
        <authorList>
            <person name="Chiriac C."/>
            <person name="Salcher M."/>
            <person name="Ghai R."/>
            <person name="Kavagutti S V."/>
        </authorList>
    </citation>
    <scope>NUCLEOTIDE SEQUENCE</scope>
</reference>
<dbReference type="EMBL" id="CAFBNL010000033">
    <property type="protein sequence ID" value="CAB4951790.1"/>
    <property type="molecule type" value="Genomic_DNA"/>
</dbReference>
<dbReference type="AlphaFoldDB" id="A0A6J7K6T3"/>
<gene>
    <name evidence="1" type="ORF">UFOPK3789_00740</name>
</gene>
<evidence type="ECO:0000313" key="1">
    <source>
        <dbReference type="EMBL" id="CAB4951790.1"/>
    </source>
</evidence>
<name>A0A6J7K6T3_9ZZZZ</name>
<protein>
    <submittedName>
        <fullName evidence="1">Unannotated protein</fullName>
    </submittedName>
</protein>
<proteinExistence type="predicted"/>